<reference evidence="1 2" key="1">
    <citation type="submission" date="2014-04" db="EMBL/GenBank/DDBJ databases">
        <authorList>
            <consortium name="International Citrus Genome Consortium"/>
            <person name="Gmitter F."/>
            <person name="Chen C."/>
            <person name="Farmerie W."/>
            <person name="Harkins T."/>
            <person name="Desany B."/>
            <person name="Mohiuddin M."/>
            <person name="Kodira C."/>
            <person name="Borodovsky M."/>
            <person name="Lomsadze A."/>
            <person name="Burns P."/>
            <person name="Jenkins J."/>
            <person name="Prochnik S."/>
            <person name="Shu S."/>
            <person name="Chapman J."/>
            <person name="Pitluck S."/>
            <person name="Schmutz J."/>
            <person name="Rokhsar D."/>
        </authorList>
    </citation>
    <scope>NUCLEOTIDE SEQUENCE</scope>
</reference>
<proteinExistence type="predicted"/>
<dbReference type="AlphaFoldDB" id="A0A067F797"/>
<organism evidence="1 2">
    <name type="scientific">Citrus sinensis</name>
    <name type="common">Sweet orange</name>
    <name type="synonym">Citrus aurantium var. sinensis</name>
    <dbReference type="NCBI Taxonomy" id="2711"/>
    <lineage>
        <taxon>Eukaryota</taxon>
        <taxon>Viridiplantae</taxon>
        <taxon>Streptophyta</taxon>
        <taxon>Embryophyta</taxon>
        <taxon>Tracheophyta</taxon>
        <taxon>Spermatophyta</taxon>
        <taxon>Magnoliopsida</taxon>
        <taxon>eudicotyledons</taxon>
        <taxon>Gunneridae</taxon>
        <taxon>Pentapetalae</taxon>
        <taxon>rosids</taxon>
        <taxon>malvids</taxon>
        <taxon>Sapindales</taxon>
        <taxon>Rutaceae</taxon>
        <taxon>Aurantioideae</taxon>
        <taxon>Citrus</taxon>
    </lineage>
</organism>
<dbReference type="SMR" id="A0A067F797"/>
<accession>A0A067F797</accession>
<dbReference type="Proteomes" id="UP000027120">
    <property type="component" value="Unassembled WGS sequence"/>
</dbReference>
<evidence type="ECO:0000313" key="1">
    <source>
        <dbReference type="EMBL" id="KDO63244.1"/>
    </source>
</evidence>
<dbReference type="EMBL" id="KK784914">
    <property type="protein sequence ID" value="KDO63244.1"/>
    <property type="molecule type" value="Genomic_DNA"/>
</dbReference>
<dbReference type="PANTHER" id="PTHR33181">
    <property type="entry name" value="OS01G0778500 PROTEIN"/>
    <property type="match status" value="1"/>
</dbReference>
<sequence>MGRWGGWLSFKRSFLFSTKSILLKIASGFRNNNKGSRDVLLSIYKDLESCQEYEDIQVMWAMIHSSSAYPPKTCNHTRRNKRPSSYWRFCFRQT</sequence>
<protein>
    <submittedName>
        <fullName evidence="1">Uncharacterized protein</fullName>
    </submittedName>
</protein>
<gene>
    <name evidence="1" type="ORF">CISIN_1g034441mg</name>
</gene>
<dbReference type="PANTHER" id="PTHR33181:SF15">
    <property type="entry name" value="PROTEIN FAR1-RELATED SEQUENCE"/>
    <property type="match status" value="1"/>
</dbReference>
<keyword evidence="2" id="KW-1185">Reference proteome</keyword>
<evidence type="ECO:0000313" key="2">
    <source>
        <dbReference type="Proteomes" id="UP000027120"/>
    </source>
</evidence>
<name>A0A067F797_CITSI</name>